<proteinExistence type="inferred from homology"/>
<evidence type="ECO:0000313" key="7">
    <source>
        <dbReference type="EMBL" id="KAK4878225.1"/>
    </source>
</evidence>
<gene>
    <name evidence="7" type="ORF">RN001_010731</name>
</gene>
<dbReference type="PANTHER" id="PTHR11461">
    <property type="entry name" value="SERINE PROTEASE INHIBITOR, SERPIN"/>
    <property type="match status" value="1"/>
</dbReference>
<organism evidence="7 8">
    <name type="scientific">Aquatica leii</name>
    <dbReference type="NCBI Taxonomy" id="1421715"/>
    <lineage>
        <taxon>Eukaryota</taxon>
        <taxon>Metazoa</taxon>
        <taxon>Ecdysozoa</taxon>
        <taxon>Arthropoda</taxon>
        <taxon>Hexapoda</taxon>
        <taxon>Insecta</taxon>
        <taxon>Pterygota</taxon>
        <taxon>Neoptera</taxon>
        <taxon>Endopterygota</taxon>
        <taxon>Coleoptera</taxon>
        <taxon>Polyphaga</taxon>
        <taxon>Elateriformia</taxon>
        <taxon>Elateroidea</taxon>
        <taxon>Lampyridae</taxon>
        <taxon>Luciolinae</taxon>
        <taxon>Aquatica</taxon>
    </lineage>
</organism>
<dbReference type="InterPro" id="IPR042178">
    <property type="entry name" value="Serpin_sf_1"/>
</dbReference>
<evidence type="ECO:0000256" key="4">
    <source>
        <dbReference type="RuleBase" id="RU000411"/>
    </source>
</evidence>
<feature type="chain" id="PRO_5042874953" description="Serpin domain-containing protein" evidence="5">
    <location>
        <begin position="16"/>
        <end position="388"/>
    </location>
</feature>
<dbReference type="EMBL" id="JARPUR010000004">
    <property type="protein sequence ID" value="KAK4878225.1"/>
    <property type="molecule type" value="Genomic_DNA"/>
</dbReference>
<dbReference type="PROSITE" id="PS00284">
    <property type="entry name" value="SERPIN"/>
    <property type="match status" value="1"/>
</dbReference>
<dbReference type="PANTHER" id="PTHR11461:SF211">
    <property type="entry name" value="GH10112P-RELATED"/>
    <property type="match status" value="1"/>
</dbReference>
<evidence type="ECO:0000256" key="1">
    <source>
        <dbReference type="ARBA" id="ARBA00009500"/>
    </source>
</evidence>
<dbReference type="InterPro" id="IPR023795">
    <property type="entry name" value="Serpin_CS"/>
</dbReference>
<dbReference type="Gene3D" id="2.30.39.10">
    <property type="entry name" value="Alpha-1-antitrypsin, domain 1"/>
    <property type="match status" value="1"/>
</dbReference>
<dbReference type="Pfam" id="PF00079">
    <property type="entry name" value="Serpin"/>
    <property type="match status" value="1"/>
</dbReference>
<sequence length="388" mass="43634">MKIVLLFFNVALVWANDDVETFLNSNREFSANVYKELAKDNYGNFVACPISLDIILSLLYVGARGQTAKQLASTVILPRSNSLTKALIRIVLRTLKDQPDPVTLKIANKIYVADELQLSNRFTNTALNVFKTNVENIDFRAPEGAVHKVNNWVSDQTDNYIKDLISESDVTSYTRAILVNALYFKATWISPFSRHRTRKARFYVNERRSVLVDMMQTTGGLAYYEDDNLRAKFLEIPYTGQSLSMVVVLPEKNYGLSHLEENISKVLNTKMDEFKSVYVKIPKFKIESAIDFVPILEKLGTTDLFTKLANLDGIAGKDSKLYVDKVIQKSCIEVAENGTVAASATAAMVPFFTSGSYSDVEFIADHPFIYYIKSAVGILFIGRYAGHE</sequence>
<dbReference type="SUPFAM" id="SSF56574">
    <property type="entry name" value="Serpins"/>
    <property type="match status" value="1"/>
</dbReference>
<keyword evidence="2" id="KW-0646">Protease inhibitor</keyword>
<name>A0AAN7Q3I2_9COLE</name>
<dbReference type="GO" id="GO:0005615">
    <property type="term" value="C:extracellular space"/>
    <property type="evidence" value="ECO:0007669"/>
    <property type="project" value="InterPro"/>
</dbReference>
<dbReference type="InterPro" id="IPR042185">
    <property type="entry name" value="Serpin_sf_2"/>
</dbReference>
<dbReference type="InterPro" id="IPR036186">
    <property type="entry name" value="Serpin_sf"/>
</dbReference>
<evidence type="ECO:0000313" key="8">
    <source>
        <dbReference type="Proteomes" id="UP001353858"/>
    </source>
</evidence>
<evidence type="ECO:0000259" key="6">
    <source>
        <dbReference type="SMART" id="SM00093"/>
    </source>
</evidence>
<dbReference type="SMART" id="SM00093">
    <property type="entry name" value="SERPIN"/>
    <property type="match status" value="1"/>
</dbReference>
<dbReference type="InterPro" id="IPR000215">
    <property type="entry name" value="Serpin_fam"/>
</dbReference>
<keyword evidence="5" id="KW-0732">Signal</keyword>
<dbReference type="GO" id="GO:0004867">
    <property type="term" value="F:serine-type endopeptidase inhibitor activity"/>
    <property type="evidence" value="ECO:0007669"/>
    <property type="project" value="UniProtKB-KW"/>
</dbReference>
<protein>
    <recommendedName>
        <fullName evidence="6">Serpin domain-containing protein</fullName>
    </recommendedName>
</protein>
<keyword evidence="3" id="KW-0722">Serine protease inhibitor</keyword>
<dbReference type="AlphaFoldDB" id="A0AAN7Q3I2"/>
<comment type="caution">
    <text evidence="7">The sequence shown here is derived from an EMBL/GenBank/DDBJ whole genome shotgun (WGS) entry which is preliminary data.</text>
</comment>
<comment type="similarity">
    <text evidence="1 4">Belongs to the serpin family.</text>
</comment>
<accession>A0AAN7Q3I2</accession>
<dbReference type="Proteomes" id="UP001353858">
    <property type="component" value="Unassembled WGS sequence"/>
</dbReference>
<evidence type="ECO:0000256" key="3">
    <source>
        <dbReference type="ARBA" id="ARBA00022900"/>
    </source>
</evidence>
<dbReference type="Gene3D" id="3.30.497.10">
    <property type="entry name" value="Antithrombin, subunit I, domain 2"/>
    <property type="match status" value="1"/>
</dbReference>
<feature type="signal peptide" evidence="5">
    <location>
        <begin position="1"/>
        <end position="15"/>
    </location>
</feature>
<keyword evidence="8" id="KW-1185">Reference proteome</keyword>
<evidence type="ECO:0000256" key="2">
    <source>
        <dbReference type="ARBA" id="ARBA00022690"/>
    </source>
</evidence>
<evidence type="ECO:0000256" key="5">
    <source>
        <dbReference type="SAM" id="SignalP"/>
    </source>
</evidence>
<feature type="domain" description="Serpin" evidence="6">
    <location>
        <begin position="31"/>
        <end position="387"/>
    </location>
</feature>
<dbReference type="InterPro" id="IPR023796">
    <property type="entry name" value="Serpin_dom"/>
</dbReference>
<reference evidence="8" key="1">
    <citation type="submission" date="2023-01" db="EMBL/GenBank/DDBJ databases">
        <title>Key to firefly adult light organ development and bioluminescence: homeobox transcription factors regulate luciferase expression and transportation to peroxisome.</title>
        <authorList>
            <person name="Fu X."/>
        </authorList>
    </citation>
    <scope>NUCLEOTIDE SEQUENCE [LARGE SCALE GENOMIC DNA]</scope>
</reference>